<dbReference type="CDD" id="cd18773">
    <property type="entry name" value="PDC1_HK_sensor"/>
    <property type="match status" value="1"/>
</dbReference>
<comment type="similarity">
    <text evidence="9">Belongs to the methyl-accepting chemotaxis (MCP) protein family.</text>
</comment>
<keyword evidence="5 11" id="KW-0812">Transmembrane</keyword>
<dbReference type="CDD" id="cd12912">
    <property type="entry name" value="PDC2_MCP_like"/>
    <property type="match status" value="1"/>
</dbReference>
<evidence type="ECO:0000256" key="6">
    <source>
        <dbReference type="ARBA" id="ARBA00022989"/>
    </source>
</evidence>
<keyword evidence="4" id="KW-0145">Chemotaxis</keyword>
<dbReference type="Gene3D" id="3.30.450.20">
    <property type="entry name" value="PAS domain"/>
    <property type="match status" value="2"/>
</dbReference>
<dbReference type="PROSITE" id="PS50885">
    <property type="entry name" value="HAMP"/>
    <property type="match status" value="1"/>
</dbReference>
<dbReference type="SUPFAM" id="SSF58104">
    <property type="entry name" value="Methyl-accepting chemotaxis protein (MCP) signaling domain"/>
    <property type="match status" value="1"/>
</dbReference>
<dbReference type="InterPro" id="IPR029151">
    <property type="entry name" value="Sensor-like_sf"/>
</dbReference>
<dbReference type="SMART" id="SM00304">
    <property type="entry name" value="HAMP"/>
    <property type="match status" value="1"/>
</dbReference>
<dbReference type="Gene3D" id="1.10.287.950">
    <property type="entry name" value="Methyl-accepting chemotaxis protein"/>
    <property type="match status" value="1"/>
</dbReference>
<dbReference type="CDD" id="cd11386">
    <property type="entry name" value="MCP_signal"/>
    <property type="match status" value="1"/>
</dbReference>
<keyword evidence="3" id="KW-0488">Methylation</keyword>
<evidence type="ECO:0000313" key="14">
    <source>
        <dbReference type="EMBL" id="QSF45735.1"/>
    </source>
</evidence>
<dbReference type="PANTHER" id="PTHR32089">
    <property type="entry name" value="METHYL-ACCEPTING CHEMOTAXIS PROTEIN MCPB"/>
    <property type="match status" value="1"/>
</dbReference>
<evidence type="ECO:0000259" key="13">
    <source>
        <dbReference type="PROSITE" id="PS50885"/>
    </source>
</evidence>
<evidence type="ECO:0000313" key="15">
    <source>
        <dbReference type="Proteomes" id="UP000663452"/>
    </source>
</evidence>
<dbReference type="InterPro" id="IPR004089">
    <property type="entry name" value="MCPsignal_dom"/>
</dbReference>
<dbReference type="InterPro" id="IPR003660">
    <property type="entry name" value="HAMP_dom"/>
</dbReference>
<protein>
    <submittedName>
        <fullName evidence="14">Methyl-accepting chemotaxis protein</fullName>
    </submittedName>
</protein>
<dbReference type="Pfam" id="PF02743">
    <property type="entry name" value="dCache_1"/>
    <property type="match status" value="1"/>
</dbReference>
<dbReference type="PROSITE" id="PS50111">
    <property type="entry name" value="CHEMOTAXIS_TRANSDUC_2"/>
    <property type="match status" value="1"/>
</dbReference>
<feature type="domain" description="HAMP" evidence="13">
    <location>
        <begin position="307"/>
        <end position="359"/>
    </location>
</feature>
<evidence type="ECO:0000259" key="12">
    <source>
        <dbReference type="PROSITE" id="PS50111"/>
    </source>
</evidence>
<keyword evidence="8 10" id="KW-0807">Transducer</keyword>
<evidence type="ECO:0000256" key="5">
    <source>
        <dbReference type="ARBA" id="ARBA00022692"/>
    </source>
</evidence>
<dbReference type="CDD" id="cd06225">
    <property type="entry name" value="HAMP"/>
    <property type="match status" value="1"/>
</dbReference>
<keyword evidence="15" id="KW-1185">Reference proteome</keyword>
<dbReference type="SMART" id="SM00283">
    <property type="entry name" value="MA"/>
    <property type="match status" value="1"/>
</dbReference>
<evidence type="ECO:0000256" key="9">
    <source>
        <dbReference type="ARBA" id="ARBA00029447"/>
    </source>
</evidence>
<dbReference type="SUPFAM" id="SSF103190">
    <property type="entry name" value="Sensory domain-like"/>
    <property type="match status" value="1"/>
</dbReference>
<evidence type="ECO:0000256" key="3">
    <source>
        <dbReference type="ARBA" id="ARBA00022481"/>
    </source>
</evidence>
<dbReference type="RefSeq" id="WP_206103267.1">
    <property type="nucleotide sequence ID" value="NZ_CP070969.1"/>
</dbReference>
<dbReference type="EMBL" id="CP070969">
    <property type="protein sequence ID" value="QSF45735.1"/>
    <property type="molecule type" value="Genomic_DNA"/>
</dbReference>
<dbReference type="PANTHER" id="PTHR32089:SF114">
    <property type="entry name" value="METHYL-ACCEPTING CHEMOTAXIS PROTEIN MCPB"/>
    <property type="match status" value="1"/>
</dbReference>
<sequence length="664" mass="71428">MSIFSKFRIPRLQTNMSLRTKLTLTFAVVLLAPVLAVSILSYQTAKTEISDQMNGGAKQNVELLNAVITQFTSAEIANTNYLSGLISSSVYTGPDATLQRGILDPFYKTHPMMSSIEFAAEDGYYRNVQGKEWAGEGDFREQEWFTAAMENSEVHVSSPYISAITGDFVIGLSKAVSDASGVVRTEVKIDELTAIADTVKIGKNGYALIVDNAQKLVFHPTLQSGEAVKAAWIGNLFAGDSGQFNFTADGEEESMSFVSNPMTGWKIGGVMYNKEFTEEARPILNHTLLVVSISVIIAGFLISFILIRLVRTLKIMLVTADTISNGDLSVRIPLTGKDELGLLSRSFNAMAENIHKSMNRIHGASLTLAASSQELSASAGQATHAAEHIAESAENIHVGANQQENLLVENHEVISSITERMNEIDSYVTQLDELTSQAGAISLAGSTGVQHVVNQMSAIQSSTEQQSLIIGGLNRQSHEISEIIKVIHEISSQTNLLALNASIEASRAGEHGRGFAVVAAEIRKLSEQTAQSTQSIRTLVDQIQTGTSAAVSSMKTTADEVRKGIEVVEESDHNFKSILQAVNPLAEMSSVLRGITSEIAEQSSRMASSLQNVIAIAGENSGGTQNVSAAIEEQLASMEQISASADHLSHTAEELSLIVESFKL</sequence>
<dbReference type="InterPro" id="IPR033479">
    <property type="entry name" value="dCache_1"/>
</dbReference>
<evidence type="ECO:0000256" key="10">
    <source>
        <dbReference type="PROSITE-ProRule" id="PRU00284"/>
    </source>
</evidence>
<proteinExistence type="inferred from homology"/>
<dbReference type="Pfam" id="PF00015">
    <property type="entry name" value="MCPsignal"/>
    <property type="match status" value="1"/>
</dbReference>
<feature type="domain" description="Methyl-accepting transducer" evidence="12">
    <location>
        <begin position="378"/>
        <end position="649"/>
    </location>
</feature>
<organism evidence="14 15">
    <name type="scientific">Paenibacillus tianjinensis</name>
    <dbReference type="NCBI Taxonomy" id="2810347"/>
    <lineage>
        <taxon>Bacteria</taxon>
        <taxon>Bacillati</taxon>
        <taxon>Bacillota</taxon>
        <taxon>Bacilli</taxon>
        <taxon>Bacillales</taxon>
        <taxon>Paenibacillaceae</taxon>
        <taxon>Paenibacillus</taxon>
    </lineage>
</organism>
<evidence type="ECO:0000256" key="8">
    <source>
        <dbReference type="ARBA" id="ARBA00023224"/>
    </source>
</evidence>
<keyword evidence="6 11" id="KW-1133">Transmembrane helix</keyword>
<name>A0ABX7LC73_9BACL</name>
<feature type="transmembrane region" description="Helical" evidence="11">
    <location>
        <begin position="283"/>
        <end position="307"/>
    </location>
</feature>
<comment type="subcellular location">
    <subcellularLocation>
        <location evidence="1">Cell membrane</location>
        <topology evidence="1">Multi-pass membrane protein</topology>
    </subcellularLocation>
</comment>
<gene>
    <name evidence="14" type="ORF">JRJ22_03595</name>
</gene>
<keyword evidence="2" id="KW-1003">Cell membrane</keyword>
<evidence type="ECO:0000256" key="11">
    <source>
        <dbReference type="SAM" id="Phobius"/>
    </source>
</evidence>
<reference evidence="14 15" key="1">
    <citation type="submission" date="2021-02" db="EMBL/GenBank/DDBJ databases">
        <title>Paenibacillus tianjinensis sp. nov.</title>
        <authorList>
            <person name="Liu H."/>
        </authorList>
    </citation>
    <scope>NUCLEOTIDE SEQUENCE [LARGE SCALE GENOMIC DNA]</scope>
    <source>
        <strain evidence="14 15">TB2019</strain>
    </source>
</reference>
<keyword evidence="7 11" id="KW-0472">Membrane</keyword>
<dbReference type="Proteomes" id="UP000663452">
    <property type="component" value="Chromosome"/>
</dbReference>
<evidence type="ECO:0000256" key="2">
    <source>
        <dbReference type="ARBA" id="ARBA00022475"/>
    </source>
</evidence>
<evidence type="ECO:0000256" key="4">
    <source>
        <dbReference type="ARBA" id="ARBA00022500"/>
    </source>
</evidence>
<evidence type="ECO:0000256" key="7">
    <source>
        <dbReference type="ARBA" id="ARBA00023136"/>
    </source>
</evidence>
<evidence type="ECO:0000256" key="1">
    <source>
        <dbReference type="ARBA" id="ARBA00004651"/>
    </source>
</evidence>
<dbReference type="Pfam" id="PF00672">
    <property type="entry name" value="HAMP"/>
    <property type="match status" value="1"/>
</dbReference>
<accession>A0ABX7LC73</accession>